<evidence type="ECO:0000256" key="7">
    <source>
        <dbReference type="ARBA" id="ARBA00022840"/>
    </source>
</evidence>
<gene>
    <name evidence="9" type="primary">ispE</name>
    <name evidence="12" type="ORF">SAMN05444368_0149</name>
</gene>
<keyword evidence="4 9" id="KW-0808">Transferase</keyword>
<dbReference type="SUPFAM" id="SSF54211">
    <property type="entry name" value="Ribosomal protein S5 domain 2-like"/>
    <property type="match status" value="1"/>
</dbReference>
<dbReference type="InterPro" id="IPR020568">
    <property type="entry name" value="Ribosomal_Su5_D2-typ_SF"/>
</dbReference>
<keyword evidence="6 9" id="KW-0418">Kinase</keyword>
<proteinExistence type="inferred from homology"/>
<dbReference type="SUPFAM" id="SSF55060">
    <property type="entry name" value="GHMP Kinase, C-terminal domain"/>
    <property type="match status" value="1"/>
</dbReference>
<evidence type="ECO:0000256" key="9">
    <source>
        <dbReference type="HAMAP-Rule" id="MF_00061"/>
    </source>
</evidence>
<dbReference type="InterPro" id="IPR004424">
    <property type="entry name" value="IspE"/>
</dbReference>
<dbReference type="EC" id="2.7.1.148" evidence="2 9"/>
<comment type="similarity">
    <text evidence="1 9">Belongs to the GHMP kinase family. IspE subfamily.</text>
</comment>
<dbReference type="Gene3D" id="3.30.70.890">
    <property type="entry name" value="GHMP kinase, C-terminal domain"/>
    <property type="match status" value="1"/>
</dbReference>
<keyword evidence="5 9" id="KW-0547">Nucleotide-binding</keyword>
<dbReference type="InterPro" id="IPR013750">
    <property type="entry name" value="GHMP_kinase_C_dom"/>
</dbReference>
<comment type="caution">
    <text evidence="12">The sequence shown here is derived from an EMBL/GenBank/DDBJ whole genome shotgun (WGS) entry which is preliminary data.</text>
</comment>
<dbReference type="InterPro" id="IPR014721">
    <property type="entry name" value="Ribsml_uS5_D2-typ_fold_subgr"/>
</dbReference>
<evidence type="ECO:0000256" key="8">
    <source>
        <dbReference type="ARBA" id="ARBA00032554"/>
    </source>
</evidence>
<evidence type="ECO:0000256" key="5">
    <source>
        <dbReference type="ARBA" id="ARBA00022741"/>
    </source>
</evidence>
<dbReference type="InterPro" id="IPR006204">
    <property type="entry name" value="GHMP_kinase_N_dom"/>
</dbReference>
<protein>
    <recommendedName>
        <fullName evidence="3 9">4-diphosphocytidyl-2-C-methyl-D-erythritol kinase</fullName>
        <shortName evidence="9">CMK</shortName>
        <ecNumber evidence="2 9">2.7.1.148</ecNumber>
    </recommendedName>
    <alternativeName>
        <fullName evidence="8 9">4-(cytidine-5'-diphospho)-2-C-methyl-D-erythritol kinase</fullName>
    </alternativeName>
</protein>
<keyword evidence="9" id="KW-0414">Isoprene biosynthesis</keyword>
<keyword evidence="7 9" id="KW-0067">ATP-binding</keyword>
<dbReference type="EMBL" id="FSQZ01000001">
    <property type="protein sequence ID" value="SIN62391.1"/>
    <property type="molecule type" value="Genomic_DNA"/>
</dbReference>
<feature type="domain" description="GHMP kinase C-terminal" evidence="11">
    <location>
        <begin position="224"/>
        <end position="275"/>
    </location>
</feature>
<sequence>MIYIPSYIKINLALRVFVARQDGYHEIATLFHKVGPIEWLSIKRSTNFADEDAVASHNISISGTNTISRAIDFLRSKGIKLPPVECDVWKILPVGSGIGAGSGNAAAVLEWASTVYDAELDPHELASLGADIPFFLSKAKTALATGVGERLKPLDSLTGLFVLLVIPDKNISTAEAYRKLDEGRKNGEISIVPVSFAIYEALNIYGNLEKKEKVGLLPNDFMPVLKKESDFYDKFFNLCDTFESSLAWGLSGSGSSAFCLFTDRHEAIKAQEAVSLKLDEISKIFVLE</sequence>
<comment type="caution">
    <text evidence="9">Lacks conserved residue(s) required for the propagation of feature annotation.</text>
</comment>
<evidence type="ECO:0000313" key="13">
    <source>
        <dbReference type="Proteomes" id="UP000185093"/>
    </source>
</evidence>
<organism evidence="12 13">
    <name type="scientific">Acetomicrobium flavidum</name>
    <dbReference type="NCBI Taxonomy" id="49896"/>
    <lineage>
        <taxon>Bacteria</taxon>
        <taxon>Thermotogati</taxon>
        <taxon>Synergistota</taxon>
        <taxon>Synergistia</taxon>
        <taxon>Synergistales</taxon>
        <taxon>Acetomicrobiaceae</taxon>
        <taxon>Acetomicrobium</taxon>
    </lineage>
</organism>
<feature type="active site" evidence="9">
    <location>
        <position position="131"/>
    </location>
</feature>
<accession>A0ABY1JAN5</accession>
<feature type="active site" evidence="9">
    <location>
        <position position="9"/>
    </location>
</feature>
<keyword evidence="13" id="KW-1185">Reference proteome</keyword>
<evidence type="ECO:0000259" key="10">
    <source>
        <dbReference type="Pfam" id="PF00288"/>
    </source>
</evidence>
<name>A0ABY1JAN5_9BACT</name>
<reference evidence="12 13" key="1">
    <citation type="submission" date="2016-11" db="EMBL/GenBank/DDBJ databases">
        <authorList>
            <person name="Varghese N."/>
            <person name="Submissions S."/>
        </authorList>
    </citation>
    <scope>NUCLEOTIDE SEQUENCE [LARGE SCALE GENOMIC DNA]</scope>
    <source>
        <strain evidence="12 13">DSM 20664</strain>
    </source>
</reference>
<evidence type="ECO:0000256" key="6">
    <source>
        <dbReference type="ARBA" id="ARBA00022777"/>
    </source>
</evidence>
<dbReference type="RefSeq" id="WP_014806827.1">
    <property type="nucleotide sequence ID" value="NZ_DAONBL010000017.1"/>
</dbReference>
<dbReference type="Pfam" id="PF08544">
    <property type="entry name" value="GHMP_kinases_C"/>
    <property type="match status" value="1"/>
</dbReference>
<comment type="catalytic activity">
    <reaction evidence="9">
        <text>4-CDP-2-C-methyl-D-erythritol + ATP = 4-CDP-2-C-methyl-D-erythritol 2-phosphate + ADP + H(+)</text>
        <dbReference type="Rhea" id="RHEA:18437"/>
        <dbReference type="ChEBI" id="CHEBI:15378"/>
        <dbReference type="ChEBI" id="CHEBI:30616"/>
        <dbReference type="ChEBI" id="CHEBI:57823"/>
        <dbReference type="ChEBI" id="CHEBI:57919"/>
        <dbReference type="ChEBI" id="CHEBI:456216"/>
        <dbReference type="EC" id="2.7.1.148"/>
    </reaction>
</comment>
<dbReference type="PANTHER" id="PTHR43527:SF2">
    <property type="entry name" value="4-DIPHOSPHOCYTIDYL-2-C-METHYL-D-ERYTHRITOL KINASE, CHLOROPLASTIC"/>
    <property type="match status" value="1"/>
</dbReference>
<evidence type="ECO:0000256" key="2">
    <source>
        <dbReference type="ARBA" id="ARBA00012052"/>
    </source>
</evidence>
<dbReference type="Proteomes" id="UP000185093">
    <property type="component" value="Unassembled WGS sequence"/>
</dbReference>
<dbReference type="HAMAP" id="MF_00061">
    <property type="entry name" value="IspE"/>
    <property type="match status" value="1"/>
</dbReference>
<evidence type="ECO:0000256" key="3">
    <source>
        <dbReference type="ARBA" id="ARBA00017473"/>
    </source>
</evidence>
<dbReference type="PANTHER" id="PTHR43527">
    <property type="entry name" value="4-DIPHOSPHOCYTIDYL-2-C-METHYL-D-ERYTHRITOL KINASE, CHLOROPLASTIC"/>
    <property type="match status" value="1"/>
</dbReference>
<comment type="function">
    <text evidence="9">Catalyzes the phosphorylation of the position 2 hydroxy group of 4-diphosphocytidyl-2C-methyl-D-erythritol.</text>
</comment>
<evidence type="ECO:0000313" key="12">
    <source>
        <dbReference type="EMBL" id="SIN62391.1"/>
    </source>
</evidence>
<evidence type="ECO:0000256" key="1">
    <source>
        <dbReference type="ARBA" id="ARBA00009684"/>
    </source>
</evidence>
<dbReference type="Gene3D" id="3.30.230.10">
    <property type="match status" value="1"/>
</dbReference>
<dbReference type="InterPro" id="IPR036554">
    <property type="entry name" value="GHMP_kinase_C_sf"/>
</dbReference>
<dbReference type="GO" id="GO:0016301">
    <property type="term" value="F:kinase activity"/>
    <property type="evidence" value="ECO:0007669"/>
    <property type="project" value="UniProtKB-KW"/>
</dbReference>
<feature type="domain" description="GHMP kinase N-terminal" evidence="10">
    <location>
        <begin position="65"/>
        <end position="132"/>
    </location>
</feature>
<evidence type="ECO:0000259" key="11">
    <source>
        <dbReference type="Pfam" id="PF08544"/>
    </source>
</evidence>
<comment type="pathway">
    <text evidence="9">Isoprenoid biosynthesis; isopentenyl diphosphate biosynthesis via DXP pathway; isopentenyl diphosphate from 1-deoxy-D-xylulose 5-phosphate: step 3/6.</text>
</comment>
<evidence type="ECO:0000256" key="4">
    <source>
        <dbReference type="ARBA" id="ARBA00022679"/>
    </source>
</evidence>
<dbReference type="PIRSF" id="PIRSF010376">
    <property type="entry name" value="IspE"/>
    <property type="match status" value="1"/>
</dbReference>
<dbReference type="Pfam" id="PF00288">
    <property type="entry name" value="GHMP_kinases_N"/>
    <property type="match status" value="1"/>
</dbReference>